<gene>
    <name evidence="4" type="ORF">PZ740_00905</name>
</gene>
<evidence type="ECO:0000256" key="2">
    <source>
        <dbReference type="PROSITE-ProRule" id="PRU00703"/>
    </source>
</evidence>
<comment type="caution">
    <text evidence="4">The sequence shown here is derived from an EMBL/GenBank/DDBJ whole genome shotgun (WGS) entry which is preliminary data.</text>
</comment>
<dbReference type="Pfam" id="PF00571">
    <property type="entry name" value="CBS"/>
    <property type="match status" value="2"/>
</dbReference>
<accession>A0AAP3XPC8</accession>
<keyword evidence="5" id="KW-1185">Reference proteome</keyword>
<name>A0AAP3XPC8_9PROT</name>
<keyword evidence="1 2" id="KW-0129">CBS domain</keyword>
<protein>
    <submittedName>
        <fullName evidence="4">CBS domain-containing protein</fullName>
    </submittedName>
</protein>
<dbReference type="Proteomes" id="UP001301140">
    <property type="component" value="Unassembled WGS sequence"/>
</dbReference>
<dbReference type="AlphaFoldDB" id="A0AAP3XPC8"/>
<feature type="domain" description="CBS" evidence="3">
    <location>
        <begin position="10"/>
        <end position="67"/>
    </location>
</feature>
<sequence length="146" mass="16136">MRVREILDAKGRNVVTIRGETAINTALHRLALERIGALVVSEDGSHLDGILSERDVIQALARHGVDILEPGRRVSEIMTRAVQTCAPDDSVKELMERMTRLRIRHLPVLDGGMIAGIVSIGDVVKNRLDEVSLEADLLREAYIVSH</sequence>
<evidence type="ECO:0000259" key="3">
    <source>
        <dbReference type="PROSITE" id="PS51371"/>
    </source>
</evidence>
<feature type="domain" description="CBS" evidence="3">
    <location>
        <begin position="78"/>
        <end position="133"/>
    </location>
</feature>
<proteinExistence type="predicted"/>
<dbReference type="InterPro" id="IPR051257">
    <property type="entry name" value="Diverse_CBS-Domain"/>
</dbReference>
<evidence type="ECO:0000313" key="5">
    <source>
        <dbReference type="Proteomes" id="UP001301140"/>
    </source>
</evidence>
<dbReference type="PANTHER" id="PTHR43080">
    <property type="entry name" value="CBS DOMAIN-CONTAINING PROTEIN CBSX3, MITOCHONDRIAL"/>
    <property type="match status" value="1"/>
</dbReference>
<dbReference type="InterPro" id="IPR000644">
    <property type="entry name" value="CBS_dom"/>
</dbReference>
<dbReference type="PROSITE" id="PS51371">
    <property type="entry name" value="CBS"/>
    <property type="match status" value="2"/>
</dbReference>
<dbReference type="SMART" id="SM00116">
    <property type="entry name" value="CBS"/>
    <property type="match status" value="2"/>
</dbReference>
<reference evidence="4 5" key="1">
    <citation type="submission" date="2023-03" db="EMBL/GenBank/DDBJ databases">
        <title>YIM 152171 draft genome.</title>
        <authorList>
            <person name="Yang Z."/>
        </authorList>
    </citation>
    <scope>NUCLEOTIDE SEQUENCE [LARGE SCALE GENOMIC DNA]</scope>
    <source>
        <strain evidence="4 5">YIM 152171</strain>
    </source>
</reference>
<dbReference type="EMBL" id="JARGEQ010000006">
    <property type="protein sequence ID" value="MDF1584939.1"/>
    <property type="molecule type" value="Genomic_DNA"/>
</dbReference>
<evidence type="ECO:0000313" key="4">
    <source>
        <dbReference type="EMBL" id="MDF1584939.1"/>
    </source>
</evidence>
<dbReference type="InterPro" id="IPR044725">
    <property type="entry name" value="CBSX3_CBS_dom"/>
</dbReference>
<dbReference type="Gene3D" id="3.10.580.10">
    <property type="entry name" value="CBS-domain"/>
    <property type="match status" value="1"/>
</dbReference>
<dbReference type="InterPro" id="IPR046342">
    <property type="entry name" value="CBS_dom_sf"/>
</dbReference>
<dbReference type="CDD" id="cd04623">
    <property type="entry name" value="CBS_pair_bac_euk"/>
    <property type="match status" value="1"/>
</dbReference>
<evidence type="ECO:0000256" key="1">
    <source>
        <dbReference type="ARBA" id="ARBA00023122"/>
    </source>
</evidence>
<dbReference type="PANTHER" id="PTHR43080:SF2">
    <property type="entry name" value="CBS DOMAIN-CONTAINING PROTEIN"/>
    <property type="match status" value="1"/>
</dbReference>
<dbReference type="SUPFAM" id="SSF54631">
    <property type="entry name" value="CBS-domain pair"/>
    <property type="match status" value="1"/>
</dbReference>
<organism evidence="4 5">
    <name type="scientific">Marinimicrococcus flavescens</name>
    <dbReference type="NCBI Taxonomy" id="3031815"/>
    <lineage>
        <taxon>Bacteria</taxon>
        <taxon>Pseudomonadati</taxon>
        <taxon>Pseudomonadota</taxon>
        <taxon>Alphaproteobacteria</taxon>
        <taxon>Geminicoccales</taxon>
        <taxon>Geminicoccaceae</taxon>
        <taxon>Marinimicrococcus</taxon>
    </lineage>
</organism>
<dbReference type="RefSeq" id="WP_327787347.1">
    <property type="nucleotide sequence ID" value="NZ_JARGEQ010000006.1"/>
</dbReference>